<keyword evidence="1" id="KW-0812">Transmembrane</keyword>
<organism evidence="2 3">
    <name type="scientific">Aquimarina brevivitae</name>
    <dbReference type="NCBI Taxonomy" id="323412"/>
    <lineage>
        <taxon>Bacteria</taxon>
        <taxon>Pseudomonadati</taxon>
        <taxon>Bacteroidota</taxon>
        <taxon>Flavobacteriia</taxon>
        <taxon>Flavobacteriales</taxon>
        <taxon>Flavobacteriaceae</taxon>
        <taxon>Aquimarina</taxon>
    </lineage>
</organism>
<evidence type="ECO:0000256" key="1">
    <source>
        <dbReference type="SAM" id="Phobius"/>
    </source>
</evidence>
<dbReference type="EMBL" id="SGXE01000002">
    <property type="protein sequence ID" value="RZS93702.1"/>
    <property type="molecule type" value="Genomic_DNA"/>
</dbReference>
<keyword evidence="1" id="KW-0472">Membrane</keyword>
<feature type="transmembrane region" description="Helical" evidence="1">
    <location>
        <begin position="12"/>
        <end position="30"/>
    </location>
</feature>
<comment type="caution">
    <text evidence="2">The sequence shown here is derived from an EMBL/GenBank/DDBJ whole genome shotgun (WGS) entry which is preliminary data.</text>
</comment>
<protein>
    <recommendedName>
        <fullName evidence="4">Outer membrane lipoprotein-sorting protein</fullName>
    </recommendedName>
</protein>
<dbReference type="OrthoDB" id="933657at2"/>
<keyword evidence="1" id="KW-1133">Transmembrane helix</keyword>
<accession>A0A4Q7P4S3</accession>
<reference evidence="2 3" key="1">
    <citation type="submission" date="2019-02" db="EMBL/GenBank/DDBJ databases">
        <title>Genomic Encyclopedia of Type Strains, Phase IV (KMG-IV): sequencing the most valuable type-strain genomes for metagenomic binning, comparative biology and taxonomic classification.</title>
        <authorList>
            <person name="Goeker M."/>
        </authorList>
    </citation>
    <scope>NUCLEOTIDE SEQUENCE [LARGE SCALE GENOMIC DNA]</scope>
    <source>
        <strain evidence="2 3">DSM 17196</strain>
    </source>
</reference>
<evidence type="ECO:0000313" key="2">
    <source>
        <dbReference type="EMBL" id="RZS93702.1"/>
    </source>
</evidence>
<dbReference type="AlphaFoldDB" id="A0A4Q7P4S3"/>
<dbReference type="RefSeq" id="WP_130286817.1">
    <property type="nucleotide sequence ID" value="NZ_SGXE01000002.1"/>
</dbReference>
<proteinExistence type="predicted"/>
<name>A0A4Q7P4S3_9FLAO</name>
<sequence>MKKIILKTIKFAGFGILAIIVTLLITFLVLDEKIPSASPSADADQFARNIQEALNYQAYKRTDIISWTFRGKNSYQWNKSNQTVHAKIAKDSVFLNFSNPRKNKVLKKQSNSSDDEIIENAIANFNNDSFWVVAPFKLFDPGTKRSIITNEGGTKELLVTYTSGGTTPGDSYLWRVDENYIPISYKMWVSIIPIGGLEVTWSDWTTMNSGAQFAKTRKVLGVLEIPVSNLNVSTLK</sequence>
<gene>
    <name evidence="2" type="ORF">EV197_2282</name>
</gene>
<dbReference type="Proteomes" id="UP000292262">
    <property type="component" value="Unassembled WGS sequence"/>
</dbReference>
<evidence type="ECO:0000313" key="3">
    <source>
        <dbReference type="Proteomes" id="UP000292262"/>
    </source>
</evidence>
<evidence type="ECO:0008006" key="4">
    <source>
        <dbReference type="Google" id="ProtNLM"/>
    </source>
</evidence>
<keyword evidence="3" id="KW-1185">Reference proteome</keyword>